<feature type="transmembrane region" description="Helical" evidence="1">
    <location>
        <begin position="52"/>
        <end position="73"/>
    </location>
</feature>
<dbReference type="AlphaFoldDB" id="X1IU59"/>
<organism evidence="2">
    <name type="scientific">marine sediment metagenome</name>
    <dbReference type="NCBI Taxonomy" id="412755"/>
    <lineage>
        <taxon>unclassified sequences</taxon>
        <taxon>metagenomes</taxon>
        <taxon>ecological metagenomes</taxon>
    </lineage>
</organism>
<keyword evidence="1" id="KW-1133">Transmembrane helix</keyword>
<protein>
    <submittedName>
        <fullName evidence="2">Uncharacterized protein</fullName>
    </submittedName>
</protein>
<feature type="transmembrane region" description="Helical" evidence="1">
    <location>
        <begin position="118"/>
        <end position="140"/>
    </location>
</feature>
<proteinExistence type="predicted"/>
<dbReference type="EMBL" id="BARU01027035">
    <property type="protein sequence ID" value="GAH69649.1"/>
    <property type="molecule type" value="Genomic_DNA"/>
</dbReference>
<accession>X1IU59</accession>
<evidence type="ECO:0000313" key="2">
    <source>
        <dbReference type="EMBL" id="GAH69649.1"/>
    </source>
</evidence>
<feature type="transmembrane region" description="Helical" evidence="1">
    <location>
        <begin position="12"/>
        <end position="40"/>
    </location>
</feature>
<evidence type="ECO:0000256" key="1">
    <source>
        <dbReference type="SAM" id="Phobius"/>
    </source>
</evidence>
<keyword evidence="1" id="KW-0472">Membrane</keyword>
<comment type="caution">
    <text evidence="2">The sequence shown here is derived from an EMBL/GenBank/DDBJ whole genome shotgun (WGS) entry which is preliminary data.</text>
</comment>
<keyword evidence="1" id="KW-0812">Transmembrane</keyword>
<feature type="non-terminal residue" evidence="2">
    <location>
        <position position="1"/>
    </location>
</feature>
<gene>
    <name evidence="2" type="ORF">S03H2_43350</name>
</gene>
<feature type="transmembrane region" description="Helical" evidence="1">
    <location>
        <begin position="85"/>
        <end position="106"/>
    </location>
</feature>
<reference evidence="2" key="1">
    <citation type="journal article" date="2014" name="Front. Microbiol.">
        <title>High frequency of phylogenetically diverse reductive dehalogenase-homologous genes in deep subseafloor sedimentary metagenomes.</title>
        <authorList>
            <person name="Kawai M."/>
            <person name="Futagami T."/>
            <person name="Toyoda A."/>
            <person name="Takaki Y."/>
            <person name="Nishi S."/>
            <person name="Hori S."/>
            <person name="Arai W."/>
            <person name="Tsubouchi T."/>
            <person name="Morono Y."/>
            <person name="Uchiyama I."/>
            <person name="Ito T."/>
            <person name="Fujiyama A."/>
            <person name="Inagaki F."/>
            <person name="Takami H."/>
        </authorList>
    </citation>
    <scope>NUCLEOTIDE SEQUENCE</scope>
    <source>
        <strain evidence="2">Expedition CK06-06</strain>
    </source>
</reference>
<name>X1IU59_9ZZZZ</name>
<sequence>GDLADLASSSVLARVLLIALGGVIMVMAVWVGTALMLWLFESWPMSGRQLVGRSRILALLVLGAVPGATWFIFDWDQLAPGLGVWPNVAGFALHVLAALSLYWIGWSPRVLQPSARPMHVAIVTGWAALAASVMVVALWLRP</sequence>